<proteinExistence type="predicted"/>
<dbReference type="InterPro" id="IPR004700">
    <property type="entry name" value="PTS_IIC_man"/>
</dbReference>
<organism evidence="10 11">
    <name type="scientific">Breznakia blatticola</name>
    <dbReference type="NCBI Taxonomy" id="1754012"/>
    <lineage>
        <taxon>Bacteria</taxon>
        <taxon>Bacillati</taxon>
        <taxon>Bacillota</taxon>
        <taxon>Erysipelotrichia</taxon>
        <taxon>Erysipelotrichales</taxon>
        <taxon>Erysipelotrichaceae</taxon>
        <taxon>Breznakia</taxon>
    </lineage>
</organism>
<dbReference type="EMBL" id="SODD01000001">
    <property type="protein sequence ID" value="TDW26404.1"/>
    <property type="molecule type" value="Genomic_DNA"/>
</dbReference>
<feature type="transmembrane region" description="Helical" evidence="9">
    <location>
        <begin position="117"/>
        <end position="145"/>
    </location>
</feature>
<sequence length="282" mass="30161">MVYQYIPICEHSVSCYVRGGKRMTLIQAVLIGCVAALTQLEGGWLGEAKFREPVITGFLVGMILGDVEKGLMIGAALQMMWMGATGIGPTAQLDIGTGGTIGAAVAIMTGKGAEAAIVFALPVAVIMQFLNTLLLTAFSGLMVAADRKIDEGNLKGAISIHYLCGFFTFLLYFGLTFIVMYFGNDAINSIVNGLPEWANNGLQAIASILPAMGFALLMNIIMERNLIPFFIIGFVIAAYTELTMVAVTAIAVAIAWMVFLLRSGQQNSPAAVQQNVVDEWED</sequence>
<keyword evidence="6 9" id="KW-0812">Transmembrane</keyword>
<evidence type="ECO:0000256" key="2">
    <source>
        <dbReference type="ARBA" id="ARBA00022448"/>
    </source>
</evidence>
<evidence type="ECO:0000256" key="8">
    <source>
        <dbReference type="ARBA" id="ARBA00023136"/>
    </source>
</evidence>
<comment type="caution">
    <text evidence="10">The sequence shown here is derived from an EMBL/GenBank/DDBJ whole genome shotgun (WGS) entry which is preliminary data.</text>
</comment>
<evidence type="ECO:0000256" key="6">
    <source>
        <dbReference type="ARBA" id="ARBA00022692"/>
    </source>
</evidence>
<accession>A0A4R8A912</accession>
<evidence type="ECO:0000313" key="11">
    <source>
        <dbReference type="Proteomes" id="UP000294743"/>
    </source>
</evidence>
<comment type="subcellular location">
    <subcellularLocation>
        <location evidence="1">Cell membrane</location>
        <topology evidence="1">Multi-pass membrane protein</topology>
    </subcellularLocation>
</comment>
<keyword evidence="7 9" id="KW-1133">Transmembrane helix</keyword>
<keyword evidence="2" id="KW-0813">Transport</keyword>
<protein>
    <submittedName>
        <fullName evidence="10">PTS system mannose-specific IIC component/fructoselysine and glucoselysine-specific PTS system IIC component</fullName>
    </submittedName>
</protein>
<evidence type="ECO:0000256" key="9">
    <source>
        <dbReference type="SAM" id="Phobius"/>
    </source>
</evidence>
<dbReference type="GO" id="GO:0009401">
    <property type="term" value="P:phosphoenolpyruvate-dependent sugar phosphotransferase system"/>
    <property type="evidence" value="ECO:0007669"/>
    <property type="project" value="UniProtKB-KW"/>
</dbReference>
<evidence type="ECO:0000256" key="3">
    <source>
        <dbReference type="ARBA" id="ARBA00022475"/>
    </source>
</evidence>
<feature type="transmembrane region" description="Helical" evidence="9">
    <location>
        <begin position="202"/>
        <end position="222"/>
    </location>
</feature>
<dbReference type="PANTHER" id="PTHR32502:SF8">
    <property type="entry name" value="N-ACETYLGALACTOSAMINE PERMEASE IIC COMPONENT 1"/>
    <property type="match status" value="1"/>
</dbReference>
<gene>
    <name evidence="10" type="ORF">EDD63_101119</name>
</gene>
<dbReference type="GO" id="GO:0005886">
    <property type="term" value="C:plasma membrane"/>
    <property type="evidence" value="ECO:0007669"/>
    <property type="project" value="UniProtKB-SubCell"/>
</dbReference>
<evidence type="ECO:0000256" key="4">
    <source>
        <dbReference type="ARBA" id="ARBA00022597"/>
    </source>
</evidence>
<keyword evidence="5" id="KW-0598">Phosphotransferase system</keyword>
<dbReference type="Pfam" id="PF03609">
    <property type="entry name" value="EII-Sor"/>
    <property type="match status" value="1"/>
</dbReference>
<dbReference type="Proteomes" id="UP000294743">
    <property type="component" value="Unassembled WGS sequence"/>
</dbReference>
<evidence type="ECO:0000256" key="1">
    <source>
        <dbReference type="ARBA" id="ARBA00004651"/>
    </source>
</evidence>
<dbReference type="PROSITE" id="PS51106">
    <property type="entry name" value="PTS_EIIC_TYPE_4"/>
    <property type="match status" value="1"/>
</dbReference>
<keyword evidence="4" id="KW-0762">Sugar transport</keyword>
<evidence type="ECO:0000256" key="5">
    <source>
        <dbReference type="ARBA" id="ARBA00022683"/>
    </source>
</evidence>
<evidence type="ECO:0000256" key="7">
    <source>
        <dbReference type="ARBA" id="ARBA00022989"/>
    </source>
</evidence>
<feature type="transmembrane region" description="Helical" evidence="9">
    <location>
        <begin position="229"/>
        <end position="259"/>
    </location>
</feature>
<feature type="transmembrane region" description="Helical" evidence="9">
    <location>
        <begin position="157"/>
        <end position="182"/>
    </location>
</feature>
<keyword evidence="3" id="KW-1003">Cell membrane</keyword>
<dbReference type="PANTHER" id="PTHR32502">
    <property type="entry name" value="N-ACETYLGALACTOSAMINE PERMEASE II COMPONENT-RELATED"/>
    <property type="match status" value="1"/>
</dbReference>
<dbReference type="AlphaFoldDB" id="A0A4R8A912"/>
<reference evidence="10 11" key="1">
    <citation type="submission" date="2019-03" db="EMBL/GenBank/DDBJ databases">
        <title>Genomic Encyclopedia of Type Strains, Phase IV (KMG-IV): sequencing the most valuable type-strain genomes for metagenomic binning, comparative biology and taxonomic classification.</title>
        <authorList>
            <person name="Goeker M."/>
        </authorList>
    </citation>
    <scope>NUCLEOTIDE SEQUENCE [LARGE SCALE GENOMIC DNA]</scope>
    <source>
        <strain evidence="10 11">DSM 28867</strain>
    </source>
</reference>
<name>A0A4R8A912_9FIRM</name>
<keyword evidence="11" id="KW-1185">Reference proteome</keyword>
<keyword evidence="8 9" id="KW-0472">Membrane</keyword>
<evidence type="ECO:0000313" key="10">
    <source>
        <dbReference type="EMBL" id="TDW26404.1"/>
    </source>
</evidence>
<dbReference type="InterPro" id="IPR050303">
    <property type="entry name" value="GatZ_KbaZ_carbometab"/>
</dbReference>